<dbReference type="EMBL" id="JANBVN010000019">
    <property type="protein sequence ID" value="KAJ9161766.1"/>
    <property type="molecule type" value="Genomic_DNA"/>
</dbReference>
<proteinExistence type="predicted"/>
<feature type="region of interest" description="Disordered" evidence="2">
    <location>
        <begin position="234"/>
        <end position="270"/>
    </location>
</feature>
<dbReference type="InterPro" id="IPR035971">
    <property type="entry name" value="CBD_sf"/>
</dbReference>
<gene>
    <name evidence="5" type="ORF">NKR19_g2021</name>
</gene>
<comment type="caution">
    <text evidence="5">The sequence shown here is derived from an EMBL/GenBank/DDBJ whole genome shotgun (WGS) entry which is preliminary data.</text>
</comment>
<dbReference type="Pfam" id="PF00734">
    <property type="entry name" value="CBM_1"/>
    <property type="match status" value="1"/>
</dbReference>
<dbReference type="SMART" id="SM00236">
    <property type="entry name" value="fCBD"/>
    <property type="match status" value="1"/>
</dbReference>
<dbReference type="InterPro" id="IPR000254">
    <property type="entry name" value="CBD"/>
</dbReference>
<evidence type="ECO:0000259" key="4">
    <source>
        <dbReference type="PROSITE" id="PS51164"/>
    </source>
</evidence>
<feature type="chain" id="PRO_5041282204" evidence="3">
    <location>
        <begin position="18"/>
        <end position="313"/>
    </location>
</feature>
<dbReference type="AlphaFoldDB" id="A0AA38W2U4"/>
<evidence type="ECO:0000256" key="3">
    <source>
        <dbReference type="SAM" id="SignalP"/>
    </source>
</evidence>
<evidence type="ECO:0000256" key="1">
    <source>
        <dbReference type="ARBA" id="ARBA00022729"/>
    </source>
</evidence>
<dbReference type="Gene3D" id="2.60.120.200">
    <property type="match status" value="1"/>
</dbReference>
<dbReference type="GO" id="GO:0005576">
    <property type="term" value="C:extracellular region"/>
    <property type="evidence" value="ECO:0007669"/>
    <property type="project" value="InterPro"/>
</dbReference>
<accession>A0AA38W2U4</accession>
<dbReference type="Proteomes" id="UP001174691">
    <property type="component" value="Unassembled WGS sequence"/>
</dbReference>
<feature type="signal peptide" evidence="3">
    <location>
        <begin position="1"/>
        <end position="17"/>
    </location>
</feature>
<keyword evidence="1 3" id="KW-0732">Signal</keyword>
<organism evidence="5 6">
    <name type="scientific">Coniochaeta hoffmannii</name>
    <dbReference type="NCBI Taxonomy" id="91930"/>
    <lineage>
        <taxon>Eukaryota</taxon>
        <taxon>Fungi</taxon>
        <taxon>Dikarya</taxon>
        <taxon>Ascomycota</taxon>
        <taxon>Pezizomycotina</taxon>
        <taxon>Sordariomycetes</taxon>
        <taxon>Sordariomycetidae</taxon>
        <taxon>Coniochaetales</taxon>
        <taxon>Coniochaetaceae</taxon>
        <taxon>Coniochaeta</taxon>
    </lineage>
</organism>
<feature type="domain" description="CBM1" evidence="4">
    <location>
        <begin position="277"/>
        <end position="313"/>
    </location>
</feature>
<dbReference type="InterPro" id="IPR048955">
    <property type="entry name" value="Cip1-like_core"/>
</dbReference>
<feature type="compositionally biased region" description="Low complexity" evidence="2">
    <location>
        <begin position="241"/>
        <end position="270"/>
    </location>
</feature>
<dbReference type="PROSITE" id="PS51164">
    <property type="entry name" value="CBM1_2"/>
    <property type="match status" value="1"/>
</dbReference>
<dbReference type="GO" id="GO:0030248">
    <property type="term" value="F:cellulose binding"/>
    <property type="evidence" value="ECO:0007669"/>
    <property type="project" value="InterPro"/>
</dbReference>
<dbReference type="SUPFAM" id="SSF57180">
    <property type="entry name" value="Cellulose-binding domain"/>
    <property type="match status" value="1"/>
</dbReference>
<name>A0AA38W2U4_9PEZI</name>
<dbReference type="GO" id="GO:0005975">
    <property type="term" value="P:carbohydrate metabolic process"/>
    <property type="evidence" value="ECO:0007669"/>
    <property type="project" value="InterPro"/>
</dbReference>
<keyword evidence="6" id="KW-1185">Reference proteome</keyword>
<evidence type="ECO:0000256" key="2">
    <source>
        <dbReference type="SAM" id="MobiDB-lite"/>
    </source>
</evidence>
<dbReference type="PROSITE" id="PS00562">
    <property type="entry name" value="CBM1_1"/>
    <property type="match status" value="1"/>
</dbReference>
<dbReference type="Pfam" id="PF21340">
    <property type="entry name" value="Polysacc_lyase-like"/>
    <property type="match status" value="1"/>
</dbReference>
<sequence length="313" mass="32508">MVRLALLAAVSLPFSLAQISDNFESGWDQTKWPTYANDCSQGGTVSLDTTTAHSGKNSIKVTSPGGYCGHIFFGTTSVPSGDVYVRVWVKASNALTGNHATFITMPDTTTGKHLRIGGQSQILMYNRESDDATLPDLSPQGIAASTPLPAGAFQCFEYHLGTDGTIETWLNGNAISGLQAGPNAGGNAYNKQWGTAYKPKVTGVYFGWESYGGDVNTMWYDDVAVSGTRVGCSSGSGSGSTTGPTSTATSSTRVSTTLTTATTTKSTSTTTTSAAGALQTKWGQCGGIGYTGPTACVEGSTCTVSNPYYSQCL</sequence>
<protein>
    <submittedName>
        <fullName evidence="5">Carbohydrate-binding module family 1 protein</fullName>
    </submittedName>
</protein>
<reference evidence="5" key="1">
    <citation type="submission" date="2022-07" db="EMBL/GenBank/DDBJ databases">
        <title>Fungi with potential for degradation of polypropylene.</title>
        <authorList>
            <person name="Gostincar C."/>
        </authorList>
    </citation>
    <scope>NUCLEOTIDE SEQUENCE</scope>
    <source>
        <strain evidence="5">EXF-13287</strain>
    </source>
</reference>
<evidence type="ECO:0000313" key="6">
    <source>
        <dbReference type="Proteomes" id="UP001174691"/>
    </source>
</evidence>
<evidence type="ECO:0000313" key="5">
    <source>
        <dbReference type="EMBL" id="KAJ9161766.1"/>
    </source>
</evidence>